<protein>
    <recommendedName>
        <fullName evidence="3">NADH-quinone oxidoreductase subunit N</fullName>
    </recommendedName>
</protein>
<evidence type="ECO:0008006" key="3">
    <source>
        <dbReference type="Google" id="ProtNLM"/>
    </source>
</evidence>
<accession>A0A5J4Q227</accession>
<gene>
    <name evidence="2" type="ORF">EZS27_033788</name>
</gene>
<reference evidence="2" key="1">
    <citation type="submission" date="2019-03" db="EMBL/GenBank/DDBJ databases">
        <title>Single cell metagenomics reveals metabolic interactions within the superorganism composed of flagellate Streblomastix strix and complex community of Bacteroidetes bacteria on its surface.</title>
        <authorList>
            <person name="Treitli S.C."/>
            <person name="Kolisko M."/>
            <person name="Husnik F."/>
            <person name="Keeling P."/>
            <person name="Hampl V."/>
        </authorList>
    </citation>
    <scope>NUCLEOTIDE SEQUENCE</scope>
    <source>
        <strain evidence="2">STM</strain>
    </source>
</reference>
<dbReference type="AlphaFoldDB" id="A0A5J4Q227"/>
<name>A0A5J4Q227_9ZZZZ</name>
<dbReference type="EMBL" id="SNRY01005113">
    <property type="protein sequence ID" value="KAA6315805.1"/>
    <property type="molecule type" value="Genomic_DNA"/>
</dbReference>
<keyword evidence="1" id="KW-1133">Transmembrane helix</keyword>
<keyword evidence="1" id="KW-0812">Transmembrane</keyword>
<evidence type="ECO:0000256" key="1">
    <source>
        <dbReference type="SAM" id="Phobius"/>
    </source>
</evidence>
<keyword evidence="1" id="KW-0472">Membrane</keyword>
<comment type="caution">
    <text evidence="2">The sequence shown here is derived from an EMBL/GenBank/DDBJ whole genome shotgun (WGS) entry which is preliminary data.</text>
</comment>
<sequence>VSLYYYLLIVKAMYVNKNDTPVPAFRSDTYSRIGLVICVLGIVLFGIASVVYEEIGKYGFGM</sequence>
<organism evidence="2">
    <name type="scientific">termite gut metagenome</name>
    <dbReference type="NCBI Taxonomy" id="433724"/>
    <lineage>
        <taxon>unclassified sequences</taxon>
        <taxon>metagenomes</taxon>
        <taxon>organismal metagenomes</taxon>
    </lineage>
</organism>
<feature type="non-terminal residue" evidence="2">
    <location>
        <position position="1"/>
    </location>
</feature>
<proteinExistence type="predicted"/>
<evidence type="ECO:0000313" key="2">
    <source>
        <dbReference type="EMBL" id="KAA6315805.1"/>
    </source>
</evidence>
<feature type="transmembrane region" description="Helical" evidence="1">
    <location>
        <begin position="33"/>
        <end position="52"/>
    </location>
</feature>